<evidence type="ECO:0000256" key="4">
    <source>
        <dbReference type="ARBA" id="ARBA00023136"/>
    </source>
</evidence>
<dbReference type="InterPro" id="IPR036640">
    <property type="entry name" value="ABC1_TM_sf"/>
</dbReference>
<keyword evidence="4 5" id="KW-0472">Membrane</keyword>
<name>A0A3D4SVI5_9CORY</name>
<dbReference type="Gene3D" id="1.20.1560.10">
    <property type="entry name" value="ABC transporter type 1, transmembrane domain"/>
    <property type="match status" value="1"/>
</dbReference>
<dbReference type="InterPro" id="IPR003959">
    <property type="entry name" value="ATPase_AAA_core"/>
</dbReference>
<evidence type="ECO:0000256" key="3">
    <source>
        <dbReference type="ARBA" id="ARBA00022989"/>
    </source>
</evidence>
<dbReference type="CDD" id="cd18584">
    <property type="entry name" value="ABC_6TM_AarD_CydD"/>
    <property type="match status" value="1"/>
</dbReference>
<feature type="transmembrane region" description="Helical" evidence="5">
    <location>
        <begin position="214"/>
        <end position="243"/>
    </location>
</feature>
<dbReference type="STRING" id="863239.GCA_000213935_02369"/>
<dbReference type="PROSITE" id="PS00211">
    <property type="entry name" value="ABC_TRANSPORTER_1"/>
    <property type="match status" value="1"/>
</dbReference>
<dbReference type="Pfam" id="PF13304">
    <property type="entry name" value="AAA_21"/>
    <property type="match status" value="1"/>
</dbReference>
<dbReference type="GO" id="GO:0140359">
    <property type="term" value="F:ABC-type transporter activity"/>
    <property type="evidence" value="ECO:0007669"/>
    <property type="project" value="InterPro"/>
</dbReference>
<dbReference type="InterPro" id="IPR017871">
    <property type="entry name" value="ABC_transporter-like_CS"/>
</dbReference>
<organism evidence="7 8">
    <name type="scientific">Corynebacterium nuruki</name>
    <dbReference type="NCBI Taxonomy" id="1032851"/>
    <lineage>
        <taxon>Bacteria</taxon>
        <taxon>Bacillati</taxon>
        <taxon>Actinomycetota</taxon>
        <taxon>Actinomycetes</taxon>
        <taxon>Mycobacteriales</taxon>
        <taxon>Corynebacteriaceae</taxon>
        <taxon>Corynebacterium</taxon>
    </lineage>
</organism>
<sequence>MTAARTVCLVAAGVLTGTVAARVITDAADGTAIDLADETGPLVTLGILVVLRAVLAWAEKRYGRRAAGQATRDLRDRALRALAVTDPRQVDRPRWRTLLTEGIDGLGPYLTGYLPALVSTAIATPAVLVTVWWLDAGSALIALVTLPLIPLFMWLVGTLTAGLTERKLEALGTLADQLLDLITGLPTLRALGRLRSPADEIRRLSDRHRSSTLAVLRIAFLSSFVLEFLATLSIALVAVGIGFRLLDGSMTLAAGLCVLIIVPEVYNPVRQVGARFHDARDGFVAVGEILTLLNSGTTTAPDAAPDAAAPAVRPVPSLPADGVRVVFDGLSVDGRDGARPGDVTGTADPGALTVLTGANGSGKSTALLALLGIVTDGVHGTAVCLDRTGVLTGRELWDRTSYLPQRPVLDAASVGDTSGLSLGQRQRVAVADELELGRELVVLDEPTAHLDTANARLMVDRLRRCAREGATVVAASHDPLLTAAADRVIAVGTAQEVAS</sequence>
<feature type="transmembrane region" description="Helical" evidence="5">
    <location>
        <begin position="140"/>
        <end position="163"/>
    </location>
</feature>
<dbReference type="GO" id="GO:0016887">
    <property type="term" value="F:ATP hydrolysis activity"/>
    <property type="evidence" value="ECO:0007669"/>
    <property type="project" value="InterPro"/>
</dbReference>
<evidence type="ECO:0000256" key="1">
    <source>
        <dbReference type="ARBA" id="ARBA00004651"/>
    </source>
</evidence>
<dbReference type="Pfam" id="PF00664">
    <property type="entry name" value="ABC_membrane"/>
    <property type="match status" value="1"/>
</dbReference>
<dbReference type="AlphaFoldDB" id="A0A3D4SVI5"/>
<dbReference type="InterPro" id="IPR039421">
    <property type="entry name" value="Type_1_exporter"/>
</dbReference>
<dbReference type="PANTHER" id="PTHR24221:SF590">
    <property type="entry name" value="COMPONENT LINKED WITH THE ASSEMBLY OF CYTOCHROME' TRANSPORT TRANSMEMBRANE ATP-BINDING PROTEIN ABC TRANSPORTER CYDD-RELATED"/>
    <property type="match status" value="1"/>
</dbReference>
<proteinExistence type="predicted"/>
<dbReference type="InterPro" id="IPR027417">
    <property type="entry name" value="P-loop_NTPase"/>
</dbReference>
<keyword evidence="2 5" id="KW-0812">Transmembrane</keyword>
<dbReference type="Proteomes" id="UP000261739">
    <property type="component" value="Unassembled WGS sequence"/>
</dbReference>
<evidence type="ECO:0000313" key="7">
    <source>
        <dbReference type="EMBL" id="HCT13286.1"/>
    </source>
</evidence>
<dbReference type="SUPFAM" id="SSF90123">
    <property type="entry name" value="ABC transporter transmembrane region"/>
    <property type="match status" value="1"/>
</dbReference>
<evidence type="ECO:0000313" key="8">
    <source>
        <dbReference type="Proteomes" id="UP000261739"/>
    </source>
</evidence>
<reference evidence="7 8" key="1">
    <citation type="journal article" date="2018" name="Nat. Biotechnol.">
        <title>A standardized bacterial taxonomy based on genome phylogeny substantially revises the tree of life.</title>
        <authorList>
            <person name="Parks D.H."/>
            <person name="Chuvochina M."/>
            <person name="Waite D.W."/>
            <person name="Rinke C."/>
            <person name="Skarshewski A."/>
            <person name="Chaumeil P.A."/>
            <person name="Hugenholtz P."/>
        </authorList>
    </citation>
    <scope>NUCLEOTIDE SEQUENCE [LARGE SCALE GENOMIC DNA]</scope>
    <source>
        <strain evidence="7">UBA11247</strain>
    </source>
</reference>
<protein>
    <submittedName>
        <fullName evidence="7">ABC transporter permease</fullName>
    </submittedName>
</protein>
<dbReference type="SUPFAM" id="SSF52540">
    <property type="entry name" value="P-loop containing nucleoside triphosphate hydrolases"/>
    <property type="match status" value="1"/>
</dbReference>
<dbReference type="SMART" id="SM00382">
    <property type="entry name" value="AAA"/>
    <property type="match status" value="1"/>
</dbReference>
<feature type="domain" description="ABC transmembrane type-1" evidence="6">
    <location>
        <begin position="1"/>
        <end position="281"/>
    </location>
</feature>
<feature type="transmembrane region" description="Helical" evidence="5">
    <location>
        <begin position="113"/>
        <end position="134"/>
    </location>
</feature>
<gene>
    <name evidence="7" type="ORF">DIW82_00420</name>
</gene>
<dbReference type="EMBL" id="DQID01000006">
    <property type="protein sequence ID" value="HCT13286.1"/>
    <property type="molecule type" value="Genomic_DNA"/>
</dbReference>
<dbReference type="GO" id="GO:0005886">
    <property type="term" value="C:plasma membrane"/>
    <property type="evidence" value="ECO:0007669"/>
    <property type="project" value="UniProtKB-SubCell"/>
</dbReference>
<dbReference type="GO" id="GO:0005524">
    <property type="term" value="F:ATP binding"/>
    <property type="evidence" value="ECO:0007669"/>
    <property type="project" value="InterPro"/>
</dbReference>
<evidence type="ECO:0000259" key="6">
    <source>
        <dbReference type="PROSITE" id="PS50929"/>
    </source>
</evidence>
<evidence type="ECO:0000256" key="2">
    <source>
        <dbReference type="ARBA" id="ARBA00022692"/>
    </source>
</evidence>
<keyword evidence="3 5" id="KW-1133">Transmembrane helix</keyword>
<comment type="caution">
    <text evidence="7">The sequence shown here is derived from an EMBL/GenBank/DDBJ whole genome shotgun (WGS) entry which is preliminary data.</text>
</comment>
<dbReference type="InterPro" id="IPR011527">
    <property type="entry name" value="ABC1_TM_dom"/>
</dbReference>
<dbReference type="CDD" id="cd00267">
    <property type="entry name" value="ABC_ATPase"/>
    <property type="match status" value="1"/>
</dbReference>
<comment type="subcellular location">
    <subcellularLocation>
        <location evidence="1">Cell membrane</location>
        <topology evidence="1">Multi-pass membrane protein</topology>
    </subcellularLocation>
</comment>
<dbReference type="PANTHER" id="PTHR24221">
    <property type="entry name" value="ATP-BINDING CASSETTE SUB-FAMILY B"/>
    <property type="match status" value="1"/>
</dbReference>
<dbReference type="Gene3D" id="3.40.50.300">
    <property type="entry name" value="P-loop containing nucleotide triphosphate hydrolases"/>
    <property type="match status" value="2"/>
</dbReference>
<feature type="transmembrane region" description="Helical" evidence="5">
    <location>
        <begin position="40"/>
        <end position="58"/>
    </location>
</feature>
<evidence type="ECO:0000256" key="5">
    <source>
        <dbReference type="SAM" id="Phobius"/>
    </source>
</evidence>
<dbReference type="InterPro" id="IPR003593">
    <property type="entry name" value="AAA+_ATPase"/>
</dbReference>
<accession>A0A3D4SVI5</accession>
<dbReference type="PROSITE" id="PS50929">
    <property type="entry name" value="ABC_TM1F"/>
    <property type="match status" value="1"/>
</dbReference>